<dbReference type="EMBL" id="CAJVQB010007860">
    <property type="protein sequence ID" value="CAG8710348.1"/>
    <property type="molecule type" value="Genomic_DNA"/>
</dbReference>
<keyword evidence="2" id="KW-1185">Reference proteome</keyword>
<dbReference type="Proteomes" id="UP000789901">
    <property type="component" value="Unassembled WGS sequence"/>
</dbReference>
<organism evidence="1 2">
    <name type="scientific">Gigaspora margarita</name>
    <dbReference type="NCBI Taxonomy" id="4874"/>
    <lineage>
        <taxon>Eukaryota</taxon>
        <taxon>Fungi</taxon>
        <taxon>Fungi incertae sedis</taxon>
        <taxon>Mucoromycota</taxon>
        <taxon>Glomeromycotina</taxon>
        <taxon>Glomeromycetes</taxon>
        <taxon>Diversisporales</taxon>
        <taxon>Gigasporaceae</taxon>
        <taxon>Gigaspora</taxon>
    </lineage>
</organism>
<evidence type="ECO:0000313" key="1">
    <source>
        <dbReference type="EMBL" id="CAG8710348.1"/>
    </source>
</evidence>
<gene>
    <name evidence="1" type="ORF">GMARGA_LOCUS12701</name>
</gene>
<name>A0ABN7UZW3_GIGMA</name>
<proteinExistence type="predicted"/>
<comment type="caution">
    <text evidence="1">The sequence shown here is derived from an EMBL/GenBank/DDBJ whole genome shotgun (WGS) entry which is preliminary data.</text>
</comment>
<sequence>MCMNPLYQVNVSLFTVRIKYPTSRCYNIVSNADDFVIKLNQNEFRAVSASPDSDLLSNPHRRNMEISNNAVTCKK</sequence>
<protein>
    <submittedName>
        <fullName evidence="1">37728_t:CDS:1</fullName>
    </submittedName>
</protein>
<evidence type="ECO:0000313" key="2">
    <source>
        <dbReference type="Proteomes" id="UP000789901"/>
    </source>
</evidence>
<accession>A0ABN7UZW3</accession>
<reference evidence="1 2" key="1">
    <citation type="submission" date="2021-06" db="EMBL/GenBank/DDBJ databases">
        <authorList>
            <person name="Kallberg Y."/>
            <person name="Tangrot J."/>
            <person name="Rosling A."/>
        </authorList>
    </citation>
    <scope>NUCLEOTIDE SEQUENCE [LARGE SCALE GENOMIC DNA]</scope>
    <source>
        <strain evidence="1 2">120-4 pot B 10/14</strain>
    </source>
</reference>